<proteinExistence type="predicted"/>
<feature type="region of interest" description="Disordered" evidence="1">
    <location>
        <begin position="25"/>
        <end position="56"/>
    </location>
</feature>
<sequence length="56" mass="5864">MPFANERLTLRGDAPNVATATLTAVATSRGTRRQSLQVGKAAHSAVSPTHCLTTDN</sequence>
<protein>
    <submittedName>
        <fullName evidence="2">Uncharacterized protein</fullName>
    </submittedName>
</protein>
<feature type="compositionally biased region" description="Polar residues" evidence="1">
    <location>
        <begin position="46"/>
        <end position="56"/>
    </location>
</feature>
<name>A0ABR6S890_ANAVA</name>
<accession>A0ABR6S890</accession>
<evidence type="ECO:0000256" key="1">
    <source>
        <dbReference type="SAM" id="MobiDB-lite"/>
    </source>
</evidence>
<gene>
    <name evidence="2" type="ORF">GNE12_11935</name>
</gene>
<evidence type="ECO:0000313" key="2">
    <source>
        <dbReference type="EMBL" id="MBC1302622.1"/>
    </source>
</evidence>
<dbReference type="Proteomes" id="UP000570851">
    <property type="component" value="Unassembled WGS sequence"/>
</dbReference>
<comment type="caution">
    <text evidence="2">The sequence shown here is derived from an EMBL/GenBank/DDBJ whole genome shotgun (WGS) entry which is preliminary data.</text>
</comment>
<organism evidence="2 3">
    <name type="scientific">Trichormus variabilis N2B</name>
    <dbReference type="NCBI Taxonomy" id="2681315"/>
    <lineage>
        <taxon>Bacteria</taxon>
        <taxon>Bacillati</taxon>
        <taxon>Cyanobacteriota</taxon>
        <taxon>Cyanophyceae</taxon>
        <taxon>Nostocales</taxon>
        <taxon>Nostocaceae</taxon>
        <taxon>Trichormus</taxon>
    </lineage>
</organism>
<dbReference type="EMBL" id="JACKZP010000038">
    <property type="protein sequence ID" value="MBC1302622.1"/>
    <property type="molecule type" value="Genomic_DNA"/>
</dbReference>
<evidence type="ECO:0000313" key="3">
    <source>
        <dbReference type="Proteomes" id="UP000570851"/>
    </source>
</evidence>
<keyword evidence="3" id="KW-1185">Reference proteome</keyword>
<reference evidence="2 3" key="1">
    <citation type="submission" date="2019-11" db="EMBL/GenBank/DDBJ databases">
        <title>Comparison of genomes from free-living endosymbiotic cyanobacteria isolated from Azolla.</title>
        <authorList>
            <person name="Thiel T."/>
            <person name="Pratte B."/>
        </authorList>
    </citation>
    <scope>NUCLEOTIDE SEQUENCE [LARGE SCALE GENOMIC DNA]</scope>
    <source>
        <strain evidence="2 3">N2B</strain>
    </source>
</reference>
<dbReference type="RefSeq" id="WP_185479677.1">
    <property type="nucleotide sequence ID" value="NZ_JACKZP010000038.1"/>
</dbReference>